<dbReference type="Pfam" id="PF22091">
    <property type="entry name" value="DUF6941"/>
    <property type="match status" value="1"/>
</dbReference>
<dbReference type="AlphaFoldDB" id="B9XS58"/>
<comment type="caution">
    <text evidence="1">The sequence shown here is derived from an EMBL/GenBank/DDBJ whole genome shotgun (WGS) entry which is preliminary data.</text>
</comment>
<dbReference type="EMBL" id="ABOX02000074">
    <property type="protein sequence ID" value="EEF57313.1"/>
    <property type="molecule type" value="Genomic_DNA"/>
</dbReference>
<protein>
    <submittedName>
        <fullName evidence="1">Uncharacterized protein</fullName>
    </submittedName>
</protein>
<accession>B9XS58</accession>
<name>B9XS58_PEDPL</name>
<evidence type="ECO:0000313" key="1">
    <source>
        <dbReference type="EMBL" id="EEF57313.1"/>
    </source>
</evidence>
<dbReference type="Proteomes" id="UP000003688">
    <property type="component" value="Unassembled WGS sequence"/>
</dbReference>
<dbReference type="STRING" id="320771.Cflav_PD0322"/>
<organism evidence="1 2">
    <name type="scientific">Pedosphaera parvula (strain Ellin514)</name>
    <dbReference type="NCBI Taxonomy" id="320771"/>
    <lineage>
        <taxon>Bacteria</taxon>
        <taxon>Pseudomonadati</taxon>
        <taxon>Verrucomicrobiota</taxon>
        <taxon>Pedosphaerae</taxon>
        <taxon>Pedosphaerales</taxon>
        <taxon>Pedosphaeraceae</taxon>
        <taxon>Pedosphaera</taxon>
    </lineage>
</organism>
<reference evidence="1 2" key="1">
    <citation type="journal article" date="2011" name="J. Bacteriol.">
        <title>Genome sequence of 'Pedosphaera parvula' Ellin514, an aerobic Verrucomicrobial isolate from pasture soil.</title>
        <authorList>
            <person name="Kant R."/>
            <person name="van Passel M.W."/>
            <person name="Sangwan P."/>
            <person name="Palva A."/>
            <person name="Lucas S."/>
            <person name="Copeland A."/>
            <person name="Lapidus A."/>
            <person name="Glavina Del Rio T."/>
            <person name="Dalin E."/>
            <person name="Tice H."/>
            <person name="Bruce D."/>
            <person name="Goodwin L."/>
            <person name="Pitluck S."/>
            <person name="Chertkov O."/>
            <person name="Larimer F.W."/>
            <person name="Land M.L."/>
            <person name="Hauser L."/>
            <person name="Brettin T.S."/>
            <person name="Detter J.C."/>
            <person name="Han S."/>
            <person name="de Vos W.M."/>
            <person name="Janssen P.H."/>
            <person name="Smidt H."/>
        </authorList>
    </citation>
    <scope>NUCLEOTIDE SEQUENCE [LARGE SCALE GENOMIC DNA]</scope>
    <source>
        <strain evidence="1 2">Ellin514</strain>
    </source>
</reference>
<keyword evidence="2" id="KW-1185">Reference proteome</keyword>
<evidence type="ECO:0000313" key="2">
    <source>
        <dbReference type="Proteomes" id="UP000003688"/>
    </source>
</evidence>
<dbReference type="InterPro" id="IPR054221">
    <property type="entry name" value="DUF6941"/>
</dbReference>
<dbReference type="OrthoDB" id="1716312at2"/>
<gene>
    <name evidence="1" type="ORF">Cflav_PD0322</name>
</gene>
<sequence>MQAARILPDLQCSLLCEEIRQESNGNFFIIGVINYIRVPQVPVTAFKLSVFNRWTAGVGQFTENVRLVAPDQTTVLRKSEMKFELKDAALHSTNVTVFGQVEFKMPGNYFVEVLVDDVMKLRYSVPLIVVPQGQNPQAPGA</sequence>
<dbReference type="RefSeq" id="WP_007418641.1">
    <property type="nucleotide sequence ID" value="NZ_ABOX02000074.1"/>
</dbReference>
<proteinExistence type="predicted"/>